<evidence type="ECO:0000313" key="3">
    <source>
        <dbReference type="EMBL" id="PEQ09723.1"/>
    </source>
</evidence>
<dbReference type="RefSeq" id="WP_000914721.1">
    <property type="nucleotide sequence ID" value="NZ_JAOPRT010000029.1"/>
</dbReference>
<name>A0A2A8HL44_9BACI</name>
<feature type="region of interest" description="Disordered" evidence="1">
    <location>
        <begin position="28"/>
        <end position="151"/>
    </location>
</feature>
<protein>
    <submittedName>
        <fullName evidence="3">Stage III sporulation protein AH</fullName>
    </submittedName>
</protein>
<gene>
    <name evidence="3" type="ORF">CN585_04555</name>
</gene>
<evidence type="ECO:0000313" key="4">
    <source>
        <dbReference type="Proteomes" id="UP000220841"/>
    </source>
</evidence>
<dbReference type="Pfam" id="PF12685">
    <property type="entry name" value="SpoIIIAH"/>
    <property type="match status" value="1"/>
</dbReference>
<organism evidence="3 4">
    <name type="scientific">Bacillus toyonensis</name>
    <dbReference type="NCBI Taxonomy" id="155322"/>
    <lineage>
        <taxon>Bacteria</taxon>
        <taxon>Bacillati</taxon>
        <taxon>Bacillota</taxon>
        <taxon>Bacilli</taxon>
        <taxon>Bacillales</taxon>
        <taxon>Bacillaceae</taxon>
        <taxon>Bacillus</taxon>
        <taxon>Bacillus cereus group</taxon>
    </lineage>
</organism>
<proteinExistence type="predicted"/>
<keyword evidence="2" id="KW-0812">Transmembrane</keyword>
<feature type="compositionally biased region" description="Basic and acidic residues" evidence="1">
    <location>
        <begin position="57"/>
        <end position="100"/>
    </location>
</feature>
<sequence length="224" mass="24644">MLKKQTVWLLTMLSLVVVLSVYYVTTPDKMNTASPATGEKIGQEKQGTDKAVTNETPNKETTKETPSKETPNKETTNKETTNKETDKKENAKKETSKKEGNVSVQSSDENFTALRMQMEDKRSAEREKLQNVIKSSNATAEERSKAKDGMDAIATMETKEGLLETVIKAQGGYKDALVRADGTDIRVTVKAAKHSQKEANKIIQLVRSEGGSKDVGVKFDPSAK</sequence>
<dbReference type="AlphaFoldDB" id="A0A2A8HL44"/>
<evidence type="ECO:0000256" key="2">
    <source>
        <dbReference type="SAM" id="Phobius"/>
    </source>
</evidence>
<dbReference type="InterPro" id="IPR038503">
    <property type="entry name" value="SpoIIIAH_sf"/>
</dbReference>
<feature type="compositionally biased region" description="Basic and acidic residues" evidence="1">
    <location>
        <begin position="140"/>
        <end position="150"/>
    </location>
</feature>
<accession>A0A2A8HL44</accession>
<keyword evidence="2" id="KW-0472">Membrane</keyword>
<feature type="compositionally biased region" description="Basic and acidic residues" evidence="1">
    <location>
        <begin position="117"/>
        <end position="129"/>
    </location>
</feature>
<evidence type="ECO:0000256" key="1">
    <source>
        <dbReference type="SAM" id="MobiDB-lite"/>
    </source>
</evidence>
<reference evidence="3 4" key="1">
    <citation type="submission" date="2017-09" db="EMBL/GenBank/DDBJ databases">
        <title>Large-scale bioinformatics analysis of Bacillus genomes uncovers conserved roles of natural products in bacterial physiology.</title>
        <authorList>
            <consortium name="Agbiome Team Llc"/>
            <person name="Bleich R.M."/>
            <person name="Grubbs K.J."/>
            <person name="Santa Maria K.C."/>
            <person name="Allen S.E."/>
            <person name="Farag S."/>
            <person name="Shank E.A."/>
            <person name="Bowers A."/>
        </authorList>
    </citation>
    <scope>NUCLEOTIDE SEQUENCE [LARGE SCALE GENOMIC DNA]</scope>
    <source>
        <strain evidence="3 4">AFS021349</strain>
    </source>
</reference>
<dbReference type="Proteomes" id="UP000220841">
    <property type="component" value="Unassembled WGS sequence"/>
</dbReference>
<dbReference type="InterPro" id="IPR024232">
    <property type="entry name" value="SpoIIIAH"/>
</dbReference>
<keyword evidence="2" id="KW-1133">Transmembrane helix</keyword>
<comment type="caution">
    <text evidence="3">The sequence shown here is derived from an EMBL/GenBank/DDBJ whole genome shotgun (WGS) entry which is preliminary data.</text>
</comment>
<dbReference type="EMBL" id="NUBY01000012">
    <property type="protein sequence ID" value="PEQ09723.1"/>
    <property type="molecule type" value="Genomic_DNA"/>
</dbReference>
<dbReference type="Gene3D" id="1.10.287.4300">
    <property type="entry name" value="Stage III sporulation protein AH-like"/>
    <property type="match status" value="1"/>
</dbReference>
<feature type="transmembrane region" description="Helical" evidence="2">
    <location>
        <begin position="7"/>
        <end position="25"/>
    </location>
</feature>